<keyword evidence="4" id="KW-1185">Reference proteome</keyword>
<protein>
    <submittedName>
        <fullName evidence="3">Hsp70-like protein</fullName>
    </submittedName>
</protein>
<keyword evidence="1" id="KW-1133">Transmembrane helix</keyword>
<comment type="caution">
    <text evidence="3">The sequence shown here is derived from an EMBL/GenBank/DDBJ whole genome shotgun (WGS) entry which is preliminary data.</text>
</comment>
<sequence>MAKFKEIQPYNSCVLDLPVLIGDVFLLTGLPMLNVLYHKRYRFDEIIRYLHVSYNNAPGARQIKTWKIQTVAEAINNSFATGMTVGPDFDLLLTKGRFPCAVDTIQYARKPHPWGTKCYITCDSDAGCCYKVRNYNSGMGGADTTIKNDFNTFPFSDRSVRFKKYYHAIFVGHGASQYLQYLLATFRKYPRRPIPTHDQFMEDIQVMPLTDRPSDLREISQFRRCSVEHLDHTHALGHLFHISTS</sequence>
<evidence type="ECO:0000259" key="2">
    <source>
        <dbReference type="Pfam" id="PF13843"/>
    </source>
</evidence>
<gene>
    <name evidence="3" type="ORF">PHPALM_28308</name>
</gene>
<evidence type="ECO:0000313" key="3">
    <source>
        <dbReference type="EMBL" id="POM62534.1"/>
    </source>
</evidence>
<feature type="transmembrane region" description="Helical" evidence="1">
    <location>
        <begin position="20"/>
        <end position="37"/>
    </location>
</feature>
<evidence type="ECO:0000256" key="1">
    <source>
        <dbReference type="SAM" id="Phobius"/>
    </source>
</evidence>
<evidence type="ECO:0000313" key="4">
    <source>
        <dbReference type="Proteomes" id="UP000237271"/>
    </source>
</evidence>
<reference evidence="3 4" key="1">
    <citation type="journal article" date="2017" name="Genome Biol. Evol.">
        <title>Phytophthora megakarya and P. palmivora, closely related causal agents of cacao black pod rot, underwent increases in genome sizes and gene numbers by different mechanisms.</title>
        <authorList>
            <person name="Ali S.S."/>
            <person name="Shao J."/>
            <person name="Lary D.J."/>
            <person name="Kronmiller B."/>
            <person name="Shen D."/>
            <person name="Strem M.D."/>
            <person name="Amoako-Attah I."/>
            <person name="Akrofi A.Y."/>
            <person name="Begoude B.A."/>
            <person name="Ten Hoopen G.M."/>
            <person name="Coulibaly K."/>
            <person name="Kebe B.I."/>
            <person name="Melnick R.L."/>
            <person name="Guiltinan M.J."/>
            <person name="Tyler B.M."/>
            <person name="Meinhardt L.W."/>
            <person name="Bailey B.A."/>
        </authorList>
    </citation>
    <scope>NUCLEOTIDE SEQUENCE [LARGE SCALE GENOMIC DNA]</scope>
    <source>
        <strain evidence="4">sbr112.9</strain>
    </source>
</reference>
<dbReference type="Pfam" id="PF13843">
    <property type="entry name" value="DDE_Tnp_1_7"/>
    <property type="match status" value="1"/>
</dbReference>
<feature type="domain" description="PiggyBac transposable element-derived protein" evidence="2">
    <location>
        <begin position="39"/>
        <end position="133"/>
    </location>
</feature>
<proteinExistence type="predicted"/>
<dbReference type="EMBL" id="NCKW01015546">
    <property type="protein sequence ID" value="POM62534.1"/>
    <property type="molecule type" value="Genomic_DNA"/>
</dbReference>
<dbReference type="Proteomes" id="UP000237271">
    <property type="component" value="Unassembled WGS sequence"/>
</dbReference>
<dbReference type="AlphaFoldDB" id="A0A2P4XAE6"/>
<accession>A0A2P4XAE6</accession>
<keyword evidence="1" id="KW-0812">Transmembrane</keyword>
<name>A0A2P4XAE6_9STRA</name>
<dbReference type="InterPro" id="IPR029526">
    <property type="entry name" value="PGBD"/>
</dbReference>
<organism evidence="3 4">
    <name type="scientific">Phytophthora palmivora</name>
    <dbReference type="NCBI Taxonomy" id="4796"/>
    <lineage>
        <taxon>Eukaryota</taxon>
        <taxon>Sar</taxon>
        <taxon>Stramenopiles</taxon>
        <taxon>Oomycota</taxon>
        <taxon>Peronosporomycetes</taxon>
        <taxon>Peronosporales</taxon>
        <taxon>Peronosporaceae</taxon>
        <taxon>Phytophthora</taxon>
    </lineage>
</organism>
<keyword evidence="1" id="KW-0472">Membrane</keyword>